<sequence length="117" mass="13255">MPKCNNLTADGKNLLLYHEIPVYYSMKMLRSNNRVVNTLAIDGANKYYSKIKNNGELVKLEKIVASKITRMLLDQHPQAIYTIDKVLLPKELFKALPMPMLTLAPTLAPMVAKSSRH</sequence>
<keyword evidence="6" id="KW-0472">Membrane</keyword>
<dbReference type="Proteomes" id="UP000607653">
    <property type="component" value="Unassembled WGS sequence"/>
</dbReference>
<keyword evidence="3" id="KW-1003">Cell membrane</keyword>
<reference evidence="9 10" key="1">
    <citation type="journal article" date="2020" name="Mol. Biol. Evol.">
        <title>Distinct Expression and Methylation Patterns for Genes with Different Fates following a Single Whole-Genome Duplication in Flowering Plants.</title>
        <authorList>
            <person name="Shi T."/>
            <person name="Rahmani R.S."/>
            <person name="Gugger P.F."/>
            <person name="Wang M."/>
            <person name="Li H."/>
            <person name="Zhang Y."/>
            <person name="Li Z."/>
            <person name="Wang Q."/>
            <person name="Van de Peer Y."/>
            <person name="Marchal K."/>
            <person name="Chen J."/>
        </authorList>
    </citation>
    <scope>NUCLEOTIDE SEQUENCE [LARGE SCALE GENOMIC DNA]</scope>
    <source>
        <tissue evidence="9">Leaf</tissue>
    </source>
</reference>
<keyword evidence="4" id="KW-0325">Glycoprotein</keyword>
<comment type="function">
    <text evidence="7">May be a cell surface adhesion protein.</text>
</comment>
<dbReference type="EMBL" id="DUZY01000005">
    <property type="protein sequence ID" value="DAD39831.1"/>
    <property type="molecule type" value="Genomic_DNA"/>
</dbReference>
<proteinExistence type="inferred from homology"/>
<dbReference type="InterPro" id="IPR036378">
    <property type="entry name" value="FAS1_dom_sf"/>
</dbReference>
<keyword evidence="4" id="KW-0336">GPI-anchor</keyword>
<comment type="subcellular location">
    <subcellularLocation>
        <location evidence="1">Cell membrane</location>
        <topology evidence="1">Lipid-anchor</topology>
        <topology evidence="1">GPI-anchor</topology>
    </subcellularLocation>
</comment>
<dbReference type="GO" id="GO:0098552">
    <property type="term" value="C:side of membrane"/>
    <property type="evidence" value="ECO:0007669"/>
    <property type="project" value="UniProtKB-KW"/>
</dbReference>
<dbReference type="GO" id="GO:0005886">
    <property type="term" value="C:plasma membrane"/>
    <property type="evidence" value="ECO:0007669"/>
    <property type="project" value="UniProtKB-SubCell"/>
</dbReference>
<evidence type="ECO:0000256" key="6">
    <source>
        <dbReference type="ARBA" id="ARBA00023136"/>
    </source>
</evidence>
<evidence type="ECO:0000256" key="7">
    <source>
        <dbReference type="ARBA" id="ARBA00024686"/>
    </source>
</evidence>
<evidence type="ECO:0000256" key="4">
    <source>
        <dbReference type="ARBA" id="ARBA00022622"/>
    </source>
</evidence>
<keyword evidence="10" id="KW-1185">Reference proteome</keyword>
<comment type="similarity">
    <text evidence="2">Belongs to the fasciclin-like AGP family.</text>
</comment>
<evidence type="ECO:0000256" key="3">
    <source>
        <dbReference type="ARBA" id="ARBA00022475"/>
    </source>
</evidence>
<dbReference type="PANTHER" id="PTHR32077">
    <property type="entry name" value="FASCICLIN-LIKE ARABINOGALACTAN PROTEIN"/>
    <property type="match status" value="1"/>
</dbReference>
<dbReference type="InterPro" id="IPR045003">
    <property type="entry name" value="FLA_A"/>
</dbReference>
<name>A0A822Z831_NELNU</name>
<keyword evidence="5" id="KW-0732">Signal</keyword>
<evidence type="ECO:0000256" key="1">
    <source>
        <dbReference type="ARBA" id="ARBA00004609"/>
    </source>
</evidence>
<evidence type="ECO:0000256" key="2">
    <source>
        <dbReference type="ARBA" id="ARBA00007843"/>
    </source>
</evidence>
<feature type="domain" description="FAS1" evidence="8">
    <location>
        <begin position="5"/>
        <end position="90"/>
    </location>
</feature>
<evidence type="ECO:0000259" key="8">
    <source>
        <dbReference type="SMART" id="SM00554"/>
    </source>
</evidence>
<dbReference type="SUPFAM" id="SSF82153">
    <property type="entry name" value="FAS1 domain"/>
    <property type="match status" value="1"/>
</dbReference>
<dbReference type="AlphaFoldDB" id="A0A822Z831"/>
<evidence type="ECO:0000313" key="9">
    <source>
        <dbReference type="EMBL" id="DAD39831.1"/>
    </source>
</evidence>
<dbReference type="Pfam" id="PF02469">
    <property type="entry name" value="Fasciclin"/>
    <property type="match status" value="1"/>
</dbReference>
<evidence type="ECO:0000313" key="10">
    <source>
        <dbReference type="Proteomes" id="UP000607653"/>
    </source>
</evidence>
<dbReference type="SMART" id="SM00554">
    <property type="entry name" value="FAS1"/>
    <property type="match status" value="1"/>
</dbReference>
<accession>A0A822Z831</accession>
<keyword evidence="4" id="KW-0449">Lipoprotein</keyword>
<dbReference type="PANTHER" id="PTHR32077:SF86">
    <property type="entry name" value="FAS1 DOMAIN-CONTAINING PROTEIN SELMODRAFT_448915"/>
    <property type="match status" value="1"/>
</dbReference>
<gene>
    <name evidence="9" type="ORF">HUJ06_014154</name>
</gene>
<protein>
    <recommendedName>
        <fullName evidence="8">FAS1 domain-containing protein</fullName>
    </recommendedName>
</protein>
<comment type="caution">
    <text evidence="9">The sequence shown here is derived from an EMBL/GenBank/DDBJ whole genome shotgun (WGS) entry which is preliminary data.</text>
</comment>
<evidence type="ECO:0000256" key="5">
    <source>
        <dbReference type="ARBA" id="ARBA00022729"/>
    </source>
</evidence>
<organism evidence="9 10">
    <name type="scientific">Nelumbo nucifera</name>
    <name type="common">Sacred lotus</name>
    <dbReference type="NCBI Taxonomy" id="4432"/>
    <lineage>
        <taxon>Eukaryota</taxon>
        <taxon>Viridiplantae</taxon>
        <taxon>Streptophyta</taxon>
        <taxon>Embryophyta</taxon>
        <taxon>Tracheophyta</taxon>
        <taxon>Spermatophyta</taxon>
        <taxon>Magnoliopsida</taxon>
        <taxon>Proteales</taxon>
        <taxon>Nelumbonaceae</taxon>
        <taxon>Nelumbo</taxon>
    </lineage>
</organism>
<dbReference type="InterPro" id="IPR000782">
    <property type="entry name" value="FAS1_domain"/>
</dbReference>